<dbReference type="Proteomes" id="UP000196475">
    <property type="component" value="Unassembled WGS sequence"/>
</dbReference>
<dbReference type="Pfam" id="PF08863">
    <property type="entry name" value="YolD"/>
    <property type="match status" value="1"/>
</dbReference>
<accession>A0A1Y3PDJ5</accession>
<comment type="caution">
    <text evidence="2">The sequence shown here is derived from an EMBL/GenBank/DDBJ whole genome shotgun (WGS) entry which is preliminary data.</text>
</comment>
<name>A0A1Y3PDJ5_9BACI</name>
<dbReference type="EMBL" id="LZRT01000105">
    <property type="protein sequence ID" value="OUM85383.1"/>
    <property type="molecule type" value="Genomic_DNA"/>
</dbReference>
<dbReference type="InterPro" id="IPR014962">
    <property type="entry name" value="YolD"/>
</dbReference>
<proteinExistence type="predicted"/>
<reference evidence="3" key="1">
    <citation type="submission" date="2016-06" db="EMBL/GenBank/DDBJ databases">
        <authorList>
            <person name="Nascimento L."/>
            <person name="Pereira R.V."/>
            <person name="Martins L.F."/>
            <person name="Quaggio R.B."/>
            <person name="Silva A.M."/>
            <person name="Setubal J.C."/>
        </authorList>
    </citation>
    <scope>NUCLEOTIDE SEQUENCE [LARGE SCALE GENOMIC DNA]</scope>
</reference>
<gene>
    <name evidence="2" type="ORF">BAA01_03705</name>
</gene>
<evidence type="ECO:0000256" key="1">
    <source>
        <dbReference type="SAM" id="MobiDB-lite"/>
    </source>
</evidence>
<dbReference type="AlphaFoldDB" id="A0A1Y3PDJ5"/>
<evidence type="ECO:0008006" key="4">
    <source>
        <dbReference type="Google" id="ProtNLM"/>
    </source>
</evidence>
<evidence type="ECO:0000313" key="3">
    <source>
        <dbReference type="Proteomes" id="UP000196475"/>
    </source>
</evidence>
<evidence type="ECO:0000313" key="2">
    <source>
        <dbReference type="EMBL" id="OUM85383.1"/>
    </source>
</evidence>
<feature type="region of interest" description="Disordered" evidence="1">
    <location>
        <begin position="23"/>
        <end position="44"/>
    </location>
</feature>
<protein>
    <recommendedName>
        <fullName evidence="4">YolD-like family protein</fullName>
    </recommendedName>
</protein>
<organism evidence="2 3">
    <name type="scientific">Bacillus thermozeamaize</name>
    <dbReference type="NCBI Taxonomy" id="230954"/>
    <lineage>
        <taxon>Bacteria</taxon>
        <taxon>Bacillati</taxon>
        <taxon>Bacillota</taxon>
        <taxon>Bacilli</taxon>
        <taxon>Bacillales</taxon>
        <taxon>Bacillaceae</taxon>
        <taxon>Bacillus</taxon>
    </lineage>
</organism>
<sequence length="109" mass="13152">MNKLTEGRNLLWEASRMILPEHKERMRSRRDEARRGGRRERPTLDEQEWERINEMIARSLYERTPVRLRMYDPFECCIVEGIVEQFEPVSGRIRINGDWFDTKDIIGVD</sequence>